<dbReference type="InParanoid" id="F0YSY8"/>
<dbReference type="Proteomes" id="UP000002729">
    <property type="component" value="Unassembled WGS sequence"/>
</dbReference>
<keyword evidence="2" id="KW-1185">Reference proteome</keyword>
<dbReference type="AlphaFoldDB" id="F0YSY8"/>
<dbReference type="GeneID" id="20227570"/>
<proteinExistence type="predicted"/>
<protein>
    <submittedName>
        <fullName evidence="1">Uncharacterized protein</fullName>
    </submittedName>
</protein>
<evidence type="ECO:0000313" key="2">
    <source>
        <dbReference type="Proteomes" id="UP000002729"/>
    </source>
</evidence>
<reference evidence="1 2" key="1">
    <citation type="journal article" date="2011" name="Proc. Natl. Acad. Sci. U.S.A.">
        <title>Niche of harmful alga Aureococcus anophagefferens revealed through ecogenomics.</title>
        <authorList>
            <person name="Gobler C.J."/>
            <person name="Berry D.L."/>
            <person name="Dyhrman S.T."/>
            <person name="Wilhelm S.W."/>
            <person name="Salamov A."/>
            <person name="Lobanov A.V."/>
            <person name="Zhang Y."/>
            <person name="Collier J.L."/>
            <person name="Wurch L.L."/>
            <person name="Kustka A.B."/>
            <person name="Dill B.D."/>
            <person name="Shah M."/>
            <person name="VerBerkmoes N.C."/>
            <person name="Kuo A."/>
            <person name="Terry A."/>
            <person name="Pangilinan J."/>
            <person name="Lindquist E.A."/>
            <person name="Lucas S."/>
            <person name="Paulsen I.T."/>
            <person name="Hattenrath-Lehmann T.K."/>
            <person name="Talmage S.C."/>
            <person name="Walker E.A."/>
            <person name="Koch F."/>
            <person name="Burson A.M."/>
            <person name="Marcoval M.A."/>
            <person name="Tang Y.Z."/>
            <person name="Lecleir G.R."/>
            <person name="Coyne K.J."/>
            <person name="Berg G.M."/>
            <person name="Bertrand E.M."/>
            <person name="Saito M.A."/>
            <person name="Gladyshev V.N."/>
            <person name="Grigoriev I.V."/>
        </authorList>
    </citation>
    <scope>NUCLEOTIDE SEQUENCE [LARGE SCALE GENOMIC DNA]</scope>
    <source>
        <strain evidence="2">CCMP 1984</strain>
    </source>
</reference>
<feature type="non-terminal residue" evidence="1">
    <location>
        <position position="1"/>
    </location>
</feature>
<gene>
    <name evidence="1" type="ORF">AURANDRAFT_69512</name>
</gene>
<feature type="non-terminal residue" evidence="1">
    <location>
        <position position="292"/>
    </location>
</feature>
<dbReference type="RefSeq" id="XP_009043530.1">
    <property type="nucleotide sequence ID" value="XM_009045282.1"/>
</dbReference>
<name>F0YSY8_AURAN</name>
<dbReference type="EMBL" id="GL834205">
    <property type="protein sequence ID" value="EGB01771.1"/>
    <property type="molecule type" value="Genomic_DNA"/>
</dbReference>
<organism evidence="2">
    <name type="scientific">Aureococcus anophagefferens</name>
    <name type="common">Harmful bloom alga</name>
    <dbReference type="NCBI Taxonomy" id="44056"/>
    <lineage>
        <taxon>Eukaryota</taxon>
        <taxon>Sar</taxon>
        <taxon>Stramenopiles</taxon>
        <taxon>Ochrophyta</taxon>
        <taxon>Pelagophyceae</taxon>
        <taxon>Pelagomonadales</taxon>
        <taxon>Pelagomonadaceae</taxon>
        <taxon>Aureococcus</taxon>
    </lineage>
</organism>
<accession>F0YSY8</accession>
<sequence>VLVAASERVQHHHATLVPVLARSPFGFAVLRRTLAFVMQLSASIETPRLRLAVAGLAPRGFLATVDGDDDVRVDADYCARLDASVRQLVDLDVVIERRVAPYAEAAAALRGASLKALKAAHEPAADCHFAEVRLGEADRDVHGFHAARRAGAPLAASSKKLDGFDFALKPCGDGRTLLVELARPRPRGGPGADATPLCCGLSAGAEGEAEGAASLAARGSWTSNGADDGAADGAAAPPATLLAAGDRAAVHGLDCAGTLNALARAHGDRVLRDRVALAQASLDAAASDAAAG</sequence>
<dbReference type="KEGG" id="aaf:AURANDRAFT_69512"/>
<evidence type="ECO:0000313" key="1">
    <source>
        <dbReference type="EMBL" id="EGB01771.1"/>
    </source>
</evidence>